<dbReference type="EMBL" id="MT142597">
    <property type="protein sequence ID" value="QJA85817.1"/>
    <property type="molecule type" value="Genomic_DNA"/>
</dbReference>
<evidence type="ECO:0000256" key="2">
    <source>
        <dbReference type="ARBA" id="ARBA00022638"/>
    </source>
</evidence>
<evidence type="ECO:0000313" key="4">
    <source>
        <dbReference type="EMBL" id="QJA85817.1"/>
    </source>
</evidence>
<gene>
    <name evidence="3" type="ORF">MM415A02565_0003</name>
    <name evidence="4" type="ORF">MM415B02170_0007</name>
</gene>
<dbReference type="GO" id="GO:0042742">
    <property type="term" value="P:defense response to bacterium"/>
    <property type="evidence" value="ECO:0007669"/>
    <property type="project" value="UniProtKB-KW"/>
</dbReference>
<accession>A0A6M3JSE5</accession>
<organism evidence="3">
    <name type="scientific">viral metagenome</name>
    <dbReference type="NCBI Taxonomy" id="1070528"/>
    <lineage>
        <taxon>unclassified sequences</taxon>
        <taxon>metagenomes</taxon>
        <taxon>organismal metagenomes</taxon>
    </lineage>
</organism>
<dbReference type="EMBL" id="MT141987">
    <property type="protein sequence ID" value="QJA72906.1"/>
    <property type="molecule type" value="Genomic_DNA"/>
</dbReference>
<evidence type="ECO:0000256" key="1">
    <source>
        <dbReference type="ARBA" id="ARBA00022529"/>
    </source>
</evidence>
<dbReference type="AlphaFoldDB" id="A0A6M3JSE5"/>
<reference evidence="3" key="1">
    <citation type="submission" date="2020-03" db="EMBL/GenBank/DDBJ databases">
        <title>The deep terrestrial virosphere.</title>
        <authorList>
            <person name="Holmfeldt K."/>
            <person name="Nilsson E."/>
            <person name="Simone D."/>
            <person name="Lopez-Fernandez M."/>
            <person name="Wu X."/>
            <person name="de Brujin I."/>
            <person name="Lundin D."/>
            <person name="Andersson A."/>
            <person name="Bertilsson S."/>
            <person name="Dopson M."/>
        </authorList>
    </citation>
    <scope>NUCLEOTIDE SEQUENCE</scope>
    <source>
        <strain evidence="3">MM415A02565</strain>
        <strain evidence="4">MM415B02170</strain>
    </source>
</reference>
<dbReference type="SUPFAM" id="SSF53955">
    <property type="entry name" value="Lysozyme-like"/>
    <property type="match status" value="1"/>
</dbReference>
<dbReference type="InterPro" id="IPR023347">
    <property type="entry name" value="Lysozyme_dom_sf"/>
</dbReference>
<keyword evidence="1" id="KW-0929">Antimicrobial</keyword>
<proteinExistence type="predicted"/>
<dbReference type="InterPro" id="IPR023346">
    <property type="entry name" value="Lysozyme-like_dom_sf"/>
</dbReference>
<protein>
    <submittedName>
        <fullName evidence="3">Uncharacterized protein</fullName>
    </submittedName>
</protein>
<evidence type="ECO:0000313" key="3">
    <source>
        <dbReference type="EMBL" id="QJA72906.1"/>
    </source>
</evidence>
<dbReference type="Gene3D" id="1.10.530.40">
    <property type="match status" value="1"/>
</dbReference>
<sequence length="165" mass="18907">MNWDDTLAEIVRDEGGWQEIVYLDPLITSVDFPNGTPTVGPGLLIKPGYEVPFQALTVWTNCRFRLCIESVHRFEAIYKISLDSVRRAVVAGMIWNMGFRGICKFKKMIGALQVEDYDKAADEIIDSNTHRKLAAIRDQAVFDGQKWWPVRTDQWADRMKDGEPL</sequence>
<dbReference type="GO" id="GO:0031640">
    <property type="term" value="P:killing of cells of another organism"/>
    <property type="evidence" value="ECO:0007669"/>
    <property type="project" value="UniProtKB-KW"/>
</dbReference>
<dbReference type="GO" id="GO:0003796">
    <property type="term" value="F:lysozyme activity"/>
    <property type="evidence" value="ECO:0007669"/>
    <property type="project" value="InterPro"/>
</dbReference>
<name>A0A6M3JSE5_9ZZZZ</name>
<keyword evidence="2" id="KW-0081">Bacteriolytic enzyme</keyword>